<comment type="similarity">
    <text evidence="2">Belongs to the membrane fusion protein (MFP) (TC 8.A.1) family.</text>
</comment>
<dbReference type="InterPro" id="IPR006143">
    <property type="entry name" value="RND_pump_MFP"/>
</dbReference>
<dbReference type="PANTHER" id="PTHR32347:SF23">
    <property type="entry name" value="BLL5650 PROTEIN"/>
    <property type="match status" value="1"/>
</dbReference>
<feature type="coiled-coil region" evidence="4">
    <location>
        <begin position="78"/>
        <end position="152"/>
    </location>
</feature>
<evidence type="ECO:0000256" key="5">
    <source>
        <dbReference type="SAM" id="MobiDB-lite"/>
    </source>
</evidence>
<dbReference type="GO" id="GO:0016020">
    <property type="term" value="C:membrane"/>
    <property type="evidence" value="ECO:0007669"/>
    <property type="project" value="InterPro"/>
</dbReference>
<dbReference type="NCBIfam" id="TIGR01730">
    <property type="entry name" value="RND_mfp"/>
    <property type="match status" value="1"/>
</dbReference>
<sequence>MLTATAARGELVITVTDRGELESSKAVEVLCEVEGGGKLATIVPEGTRVKKGDEVARFDTDTLQKGIGEQEVKWEQAAGKLKAAENDLEVQRNKAEGEIDKAALALTLAKIDFDSYEEGEYLVELDKRKGAAEKGKKELKEAEDNLDFTRNMVKKGFAQMEQIRVMELNFENKRYEVRQQEADLKVLEKFTKVRKVTELEAKAKDAKRELDRTKKTQAAATEKAENEMKAARKTADLEKKQLERLKLQLNNCVVKAPAEGILIYYNRRFWDDSAKIRPGATLFFQQPIFTLPDLDDMQVKLKVHESVVKKVQKGQSATLQVDALPNQVLHGRVILVATMASNDGFGRGGVKEYQTDVTIDDLPKGAGLRPGMTADVKILIKTIKDALTVPVQAVTESGGKNICYVMTGGGIERRVVKVGDGNDQLVQILDGLAEGDKVTLDARIRAAAELKTRDEKDPAKASEPPPAAEPPSSASEPAPAKN</sequence>
<feature type="region of interest" description="Disordered" evidence="5">
    <location>
        <begin position="448"/>
        <end position="482"/>
    </location>
</feature>
<evidence type="ECO:0000259" key="6">
    <source>
        <dbReference type="Pfam" id="PF25975"/>
    </source>
</evidence>
<reference evidence="9" key="1">
    <citation type="submission" date="2017-06" db="EMBL/GenBank/DDBJ databases">
        <title>Genome analysis of Fimbriiglobus ruber SP5, the first member of the order Planctomycetales with confirmed chitinolytic capability.</title>
        <authorList>
            <person name="Ravin N.V."/>
            <person name="Rakitin A.L."/>
            <person name="Ivanova A.A."/>
            <person name="Beletsky A.V."/>
            <person name="Kulichevskaya I.S."/>
            <person name="Mardanov A.V."/>
            <person name="Dedysh S.N."/>
        </authorList>
    </citation>
    <scope>NUCLEOTIDE SEQUENCE [LARGE SCALE GENOMIC DNA]</scope>
    <source>
        <strain evidence="9">SP5</strain>
    </source>
</reference>
<feature type="region of interest" description="Disordered" evidence="5">
    <location>
        <begin position="209"/>
        <end position="229"/>
    </location>
</feature>
<dbReference type="Pfam" id="PF25975">
    <property type="entry name" value="CzcB_C"/>
    <property type="match status" value="1"/>
</dbReference>
<evidence type="ECO:0000256" key="3">
    <source>
        <dbReference type="ARBA" id="ARBA00023054"/>
    </source>
</evidence>
<dbReference type="AlphaFoldDB" id="A0A225DBZ6"/>
<dbReference type="Gene3D" id="2.40.420.20">
    <property type="match status" value="1"/>
</dbReference>
<evidence type="ECO:0000256" key="1">
    <source>
        <dbReference type="ARBA" id="ARBA00004196"/>
    </source>
</evidence>
<dbReference type="GO" id="GO:0030313">
    <property type="term" value="C:cell envelope"/>
    <property type="evidence" value="ECO:0007669"/>
    <property type="project" value="UniProtKB-SubCell"/>
</dbReference>
<evidence type="ECO:0000313" key="9">
    <source>
        <dbReference type="Proteomes" id="UP000214646"/>
    </source>
</evidence>
<organism evidence="8 9">
    <name type="scientific">Fimbriiglobus ruber</name>
    <dbReference type="NCBI Taxonomy" id="1908690"/>
    <lineage>
        <taxon>Bacteria</taxon>
        <taxon>Pseudomonadati</taxon>
        <taxon>Planctomycetota</taxon>
        <taxon>Planctomycetia</taxon>
        <taxon>Gemmatales</taxon>
        <taxon>Gemmataceae</taxon>
        <taxon>Fimbriiglobus</taxon>
    </lineage>
</organism>
<comment type="caution">
    <text evidence="8">The sequence shown here is derived from an EMBL/GenBank/DDBJ whole genome shotgun (WGS) entry which is preliminary data.</text>
</comment>
<feature type="compositionally biased region" description="Low complexity" evidence="5">
    <location>
        <begin position="470"/>
        <end position="482"/>
    </location>
</feature>
<feature type="domain" description="YknX-like beta-barrel" evidence="7">
    <location>
        <begin position="297"/>
        <end position="378"/>
    </location>
</feature>
<dbReference type="PANTHER" id="PTHR32347">
    <property type="entry name" value="EFFLUX SYSTEM COMPONENT YKNX-RELATED"/>
    <property type="match status" value="1"/>
</dbReference>
<evidence type="ECO:0000256" key="4">
    <source>
        <dbReference type="SAM" id="Coils"/>
    </source>
</evidence>
<keyword evidence="9" id="KW-1185">Reference proteome</keyword>
<comment type="subcellular location">
    <subcellularLocation>
        <location evidence="1">Cell envelope</location>
    </subcellularLocation>
</comment>
<dbReference type="GO" id="GO:0022857">
    <property type="term" value="F:transmembrane transporter activity"/>
    <property type="evidence" value="ECO:0007669"/>
    <property type="project" value="InterPro"/>
</dbReference>
<feature type="compositionally biased region" description="Basic and acidic residues" evidence="5">
    <location>
        <begin position="448"/>
        <end position="460"/>
    </location>
</feature>
<dbReference type="Gene3D" id="2.40.30.170">
    <property type="match status" value="1"/>
</dbReference>
<evidence type="ECO:0000256" key="2">
    <source>
        <dbReference type="ARBA" id="ARBA00009477"/>
    </source>
</evidence>
<evidence type="ECO:0000313" key="8">
    <source>
        <dbReference type="EMBL" id="OWK36048.1"/>
    </source>
</evidence>
<dbReference type="InterPro" id="IPR050465">
    <property type="entry name" value="UPF0194_transport"/>
</dbReference>
<gene>
    <name evidence="8" type="ORF">FRUB_08611</name>
</gene>
<dbReference type="EMBL" id="NIDE01000017">
    <property type="protein sequence ID" value="OWK36048.1"/>
    <property type="molecule type" value="Genomic_DNA"/>
</dbReference>
<dbReference type="InterPro" id="IPR058636">
    <property type="entry name" value="Beta-barrel_YknX"/>
</dbReference>
<dbReference type="Pfam" id="PF25990">
    <property type="entry name" value="Beta-barrel_YknX"/>
    <property type="match status" value="1"/>
</dbReference>
<accession>A0A225DBZ6</accession>
<dbReference type="Proteomes" id="UP000214646">
    <property type="component" value="Unassembled WGS sequence"/>
</dbReference>
<keyword evidence="3 4" id="KW-0175">Coiled coil</keyword>
<protein>
    <submittedName>
        <fullName evidence="8">Uncharacterized protein</fullName>
    </submittedName>
</protein>
<proteinExistence type="inferred from homology"/>
<feature type="domain" description="CzcB-like C-terminal circularly permuted SH3-like" evidence="6">
    <location>
        <begin position="387"/>
        <end position="438"/>
    </location>
</feature>
<name>A0A225DBZ6_9BACT</name>
<dbReference type="InterPro" id="IPR058649">
    <property type="entry name" value="CzcB_C"/>
</dbReference>
<evidence type="ECO:0000259" key="7">
    <source>
        <dbReference type="Pfam" id="PF25990"/>
    </source>
</evidence>